<name>H3ATT3_LATCH</name>
<dbReference type="Pfam" id="PF01510">
    <property type="entry name" value="Amidase_2"/>
    <property type="match status" value="1"/>
</dbReference>
<dbReference type="InterPro" id="IPR002502">
    <property type="entry name" value="Amidase_domain"/>
</dbReference>
<accession>H3ATT3</accession>
<dbReference type="EMBL" id="AFYH01136552">
    <property type="status" value="NOT_ANNOTATED_CDS"/>
    <property type="molecule type" value="Genomic_DNA"/>
</dbReference>
<evidence type="ECO:0000259" key="4">
    <source>
        <dbReference type="SMART" id="SM00701"/>
    </source>
</evidence>
<keyword evidence="2" id="KW-0391">Immunity</keyword>
<dbReference type="Proteomes" id="UP000008672">
    <property type="component" value="Unassembled WGS sequence"/>
</dbReference>
<dbReference type="EMBL" id="AFYH01136551">
    <property type="status" value="NOT_ANNOTATED_CDS"/>
    <property type="molecule type" value="Genomic_DNA"/>
</dbReference>
<dbReference type="SUPFAM" id="SSF55846">
    <property type="entry name" value="N-acetylmuramoyl-L-alanine amidase-like"/>
    <property type="match status" value="1"/>
</dbReference>
<comment type="similarity">
    <text evidence="1">Belongs to the N-acetylmuramoyl-L-alanine amidase 2 family.</text>
</comment>
<dbReference type="SMART" id="SM00701">
    <property type="entry name" value="PGRP"/>
    <property type="match status" value="1"/>
</dbReference>
<evidence type="ECO:0000256" key="1">
    <source>
        <dbReference type="ARBA" id="ARBA00007553"/>
    </source>
</evidence>
<dbReference type="HOGENOM" id="CLU_038892_0_0_1"/>
<reference evidence="5" key="2">
    <citation type="submission" date="2025-08" db="UniProtKB">
        <authorList>
            <consortium name="Ensembl"/>
        </authorList>
    </citation>
    <scope>IDENTIFICATION</scope>
</reference>
<dbReference type="InterPro" id="IPR006619">
    <property type="entry name" value="PGRP_domain_met/bac"/>
</dbReference>
<dbReference type="FunCoup" id="H3ATT3">
    <property type="interactions" value="69"/>
</dbReference>
<evidence type="ECO:0000313" key="5">
    <source>
        <dbReference type="Ensembl" id="ENSLACP00000013054.1"/>
    </source>
</evidence>
<dbReference type="SMART" id="SM00644">
    <property type="entry name" value="Ami_2"/>
    <property type="match status" value="1"/>
</dbReference>
<keyword evidence="6" id="KW-1185">Reference proteome</keyword>
<dbReference type="GeneTree" id="ENSGT00940000158718"/>
<organism evidence="5 6">
    <name type="scientific">Latimeria chalumnae</name>
    <name type="common">Coelacanth</name>
    <dbReference type="NCBI Taxonomy" id="7897"/>
    <lineage>
        <taxon>Eukaryota</taxon>
        <taxon>Metazoa</taxon>
        <taxon>Chordata</taxon>
        <taxon>Craniata</taxon>
        <taxon>Vertebrata</taxon>
        <taxon>Euteleostomi</taxon>
        <taxon>Coelacanthiformes</taxon>
        <taxon>Coelacanthidae</taxon>
        <taxon>Latimeria</taxon>
    </lineage>
</organism>
<dbReference type="PANTHER" id="PTHR11022">
    <property type="entry name" value="PEPTIDOGLYCAN RECOGNITION PROTEIN"/>
    <property type="match status" value="1"/>
</dbReference>
<gene>
    <name evidence="5" type="primary">PGLYRP2</name>
</gene>
<dbReference type="InterPro" id="IPR015510">
    <property type="entry name" value="PGRP"/>
</dbReference>
<dbReference type="eggNOG" id="ENOG502QR3D">
    <property type="taxonomic scope" value="Eukaryota"/>
</dbReference>
<protein>
    <submittedName>
        <fullName evidence="5">Peptidoglycan recognition protein 2</fullName>
    </submittedName>
</protein>
<reference evidence="5" key="3">
    <citation type="submission" date="2025-09" db="UniProtKB">
        <authorList>
            <consortium name="Ensembl"/>
        </authorList>
    </citation>
    <scope>IDENTIFICATION</scope>
</reference>
<dbReference type="InParanoid" id="H3ATT3"/>
<dbReference type="FunFam" id="3.40.80.10:FF:000001">
    <property type="entry name" value="Peptidoglycan recognition protein 1"/>
    <property type="match status" value="1"/>
</dbReference>
<feature type="domain" description="Peptidoglycan recognition protein family" evidence="4">
    <location>
        <begin position="259"/>
        <end position="405"/>
    </location>
</feature>
<dbReference type="GO" id="GO:0002376">
    <property type="term" value="P:immune system process"/>
    <property type="evidence" value="ECO:0007669"/>
    <property type="project" value="UniProtKB-KW"/>
</dbReference>
<sequence length="429" mass="48167">DVIRVIEDLEQHSDMASPRSVLELLRKASDYDDDYYRYLLGEISIPSTSLQFLTNEQKAFIQHFMRDEVNFSTENGVVLVHDGTTVAMGSVIVGIEAGLKLDNLYAVALSKDIGQASLLFHLNKSQMLMGPDGCWDSVASPQIFTLMDSPSLATNALINGGFDGVILGNYFTENRNSSPKLSSVLRTYYSTEGIAGMADMRSNFRRRNFLKTISMDSFSEQVRNSVYLVKELSKDQRIQKRSEAADGFKSFIHTAAECPAVIPRCMWEAKPYKGTPTYLQLPLHFVYIHHTYEPGQPCRTFPGCAADMRSMQRFHQVDRGWDDIGYSFVVGSDGYLYEGRGWFWQGAHTLGHNSIGYGVSFIGDYTSTLPEGFAMDLVKENFLKCAVQGSKIISSYTIYGHRQVVQTSCPGDTLFNEIKTWKGFKSTRP</sequence>
<reference evidence="6" key="1">
    <citation type="submission" date="2011-08" db="EMBL/GenBank/DDBJ databases">
        <title>The draft genome of Latimeria chalumnae.</title>
        <authorList>
            <person name="Di Palma F."/>
            <person name="Alfoldi J."/>
            <person name="Johnson J."/>
            <person name="Berlin A."/>
            <person name="Gnerre S."/>
            <person name="Jaffe D."/>
            <person name="MacCallum I."/>
            <person name="Young S."/>
            <person name="Walker B.J."/>
            <person name="Lander E."/>
            <person name="Lindblad-Toh K."/>
        </authorList>
    </citation>
    <scope>NUCLEOTIDE SEQUENCE [LARGE SCALE GENOMIC DNA]</scope>
    <source>
        <strain evidence="6">Wild caught</strain>
    </source>
</reference>
<dbReference type="GO" id="GO:0008270">
    <property type="term" value="F:zinc ion binding"/>
    <property type="evidence" value="ECO:0007669"/>
    <property type="project" value="InterPro"/>
</dbReference>
<evidence type="ECO:0000313" key="6">
    <source>
        <dbReference type="Proteomes" id="UP000008672"/>
    </source>
</evidence>
<dbReference type="GO" id="GO:0008745">
    <property type="term" value="F:N-acetylmuramoyl-L-alanine amidase activity"/>
    <property type="evidence" value="ECO:0007669"/>
    <property type="project" value="InterPro"/>
</dbReference>
<dbReference type="STRING" id="7897.ENSLACP00000013054"/>
<dbReference type="OMA" id="HFVYIHH"/>
<dbReference type="InterPro" id="IPR036505">
    <property type="entry name" value="Amidase/PGRP_sf"/>
</dbReference>
<evidence type="ECO:0000259" key="3">
    <source>
        <dbReference type="SMART" id="SM00644"/>
    </source>
</evidence>
<dbReference type="GO" id="GO:0009253">
    <property type="term" value="P:peptidoglycan catabolic process"/>
    <property type="evidence" value="ECO:0007669"/>
    <property type="project" value="InterPro"/>
</dbReference>
<dbReference type="Ensembl" id="ENSLACT00000013150.1">
    <property type="protein sequence ID" value="ENSLACP00000013054.1"/>
    <property type="gene ID" value="ENSLACG00000011499.1"/>
</dbReference>
<proteinExistence type="inferred from homology"/>
<dbReference type="PANTHER" id="PTHR11022:SF66">
    <property type="entry name" value="N-ACETYLMURAMOYL-L-ALANINE AMIDASE"/>
    <property type="match status" value="1"/>
</dbReference>
<dbReference type="Gene3D" id="3.40.80.10">
    <property type="entry name" value="Peptidoglycan recognition protein-like"/>
    <property type="match status" value="1"/>
</dbReference>
<feature type="domain" description="N-acetylmuramoyl-L-alanine amidase" evidence="3">
    <location>
        <begin position="272"/>
        <end position="411"/>
    </location>
</feature>
<dbReference type="CDD" id="cd06583">
    <property type="entry name" value="PGRP"/>
    <property type="match status" value="1"/>
</dbReference>
<dbReference type="AlphaFoldDB" id="H3ATT3"/>
<evidence type="ECO:0000256" key="2">
    <source>
        <dbReference type="ARBA" id="ARBA00022859"/>
    </source>
</evidence>